<dbReference type="Pfam" id="PF00172">
    <property type="entry name" value="Zn_clus"/>
    <property type="match status" value="1"/>
</dbReference>
<dbReference type="Proteomes" id="UP001201262">
    <property type="component" value="Unassembled WGS sequence"/>
</dbReference>
<evidence type="ECO:0000313" key="8">
    <source>
        <dbReference type="EMBL" id="KAH8698923.1"/>
    </source>
</evidence>
<evidence type="ECO:0000259" key="7">
    <source>
        <dbReference type="PROSITE" id="PS50048"/>
    </source>
</evidence>
<dbReference type="SUPFAM" id="SSF57701">
    <property type="entry name" value="Zn2/Cys6 DNA-binding domain"/>
    <property type="match status" value="1"/>
</dbReference>
<dbReference type="EMBL" id="JAJTJA010000005">
    <property type="protein sequence ID" value="KAH8698923.1"/>
    <property type="molecule type" value="Genomic_DNA"/>
</dbReference>
<comment type="caution">
    <text evidence="8">The sequence shown here is derived from an EMBL/GenBank/DDBJ whole genome shotgun (WGS) entry which is preliminary data.</text>
</comment>
<dbReference type="GO" id="GO:0003677">
    <property type="term" value="F:DNA binding"/>
    <property type="evidence" value="ECO:0007669"/>
    <property type="project" value="UniProtKB-KW"/>
</dbReference>
<name>A0AAD4Q1U4_9EURO</name>
<dbReference type="InterPro" id="IPR001138">
    <property type="entry name" value="Zn2Cys6_DnaBD"/>
</dbReference>
<dbReference type="Gene3D" id="4.10.240.10">
    <property type="entry name" value="Zn(2)-C6 fungal-type DNA-binding domain"/>
    <property type="match status" value="1"/>
</dbReference>
<organism evidence="8 9">
    <name type="scientific">Talaromyces proteolyticus</name>
    <dbReference type="NCBI Taxonomy" id="1131652"/>
    <lineage>
        <taxon>Eukaryota</taxon>
        <taxon>Fungi</taxon>
        <taxon>Dikarya</taxon>
        <taxon>Ascomycota</taxon>
        <taxon>Pezizomycotina</taxon>
        <taxon>Eurotiomycetes</taxon>
        <taxon>Eurotiomycetidae</taxon>
        <taxon>Eurotiales</taxon>
        <taxon>Trichocomaceae</taxon>
        <taxon>Talaromyces</taxon>
        <taxon>Talaromyces sect. Bacilispori</taxon>
    </lineage>
</organism>
<keyword evidence="1" id="KW-0479">Metal-binding</keyword>
<dbReference type="GeneID" id="70239810"/>
<keyword evidence="3" id="KW-0805">Transcription regulation</keyword>
<keyword evidence="6" id="KW-0539">Nucleus</keyword>
<keyword evidence="5" id="KW-0804">Transcription</keyword>
<dbReference type="PROSITE" id="PS00463">
    <property type="entry name" value="ZN2_CY6_FUNGAL_1"/>
    <property type="match status" value="1"/>
</dbReference>
<dbReference type="PANTHER" id="PTHR36206">
    <property type="entry name" value="ASPERCRYPTIN BIOSYNTHESIS CLUSTER-SPECIFIC TRANSCRIPTION REGULATOR ATNN-RELATED"/>
    <property type="match status" value="1"/>
</dbReference>
<evidence type="ECO:0000256" key="3">
    <source>
        <dbReference type="ARBA" id="ARBA00023015"/>
    </source>
</evidence>
<evidence type="ECO:0000256" key="6">
    <source>
        <dbReference type="ARBA" id="ARBA00023242"/>
    </source>
</evidence>
<dbReference type="SMART" id="SM00066">
    <property type="entry name" value="GAL4"/>
    <property type="match status" value="1"/>
</dbReference>
<keyword evidence="2" id="KW-0862">Zinc</keyword>
<sequence>MSKPRRSMPKVRTGCVTCKIRRIKCDEQKPHCAKCLQTGRECKGYLPAKKGGQVQDTGPPVSIPITTYSIPFKVPGSQADRQLLHYYCSVAAGKLAGFSDHELWTRLILQRCYHQPIIRSVVVTLSSLYQDHMRGEYDGTKLGRSPPAKSIEQIAKCHRRLTMHLGSSEASPDIALICSVFFYMFESLLGNIHQAIWHLNQGLNLLQQYQRDSAYLASSESDVMLFHLTSLLSRLDVQASFFDYDRTPVLSLVSLAERSGNVPVVPDIFLSTVQAEGILTKLQNWMMRHLITCGKHKKTTFEDIPPQIIYDRQVLDQQFRKFGTVIEKLAGTYGDDDLEWENHSLLLRIHARACHSILLERISTFGPTPRGPDDYRREVDENLRAMLSDISLFLSTSQKSTQSEGSGHFTLSSHLTPALFYAGLKTTNCETLDISLELLKHSQIPSREGVWDASTAESMLQKIKACVIQERDDQYEAKHAVLLDDTLEKLGMKFFEGAGGLNEAFKALYLEDWQGH</sequence>
<evidence type="ECO:0000256" key="5">
    <source>
        <dbReference type="ARBA" id="ARBA00023163"/>
    </source>
</evidence>
<dbReference type="InterPro" id="IPR052360">
    <property type="entry name" value="Transcr_Regulatory_Proteins"/>
</dbReference>
<evidence type="ECO:0000313" key="9">
    <source>
        <dbReference type="Proteomes" id="UP001201262"/>
    </source>
</evidence>
<proteinExistence type="predicted"/>
<dbReference type="AlphaFoldDB" id="A0AAD4Q1U4"/>
<keyword evidence="9" id="KW-1185">Reference proteome</keyword>
<keyword evidence="4" id="KW-0238">DNA-binding</keyword>
<feature type="domain" description="Zn(2)-C6 fungal-type" evidence="7">
    <location>
        <begin position="14"/>
        <end position="42"/>
    </location>
</feature>
<dbReference type="CDD" id="cd00067">
    <property type="entry name" value="GAL4"/>
    <property type="match status" value="1"/>
</dbReference>
<gene>
    <name evidence="8" type="ORF">BGW36DRAFT_152791</name>
</gene>
<reference evidence="8" key="1">
    <citation type="submission" date="2021-12" db="EMBL/GenBank/DDBJ databases">
        <title>Convergent genome expansion in fungi linked to evolution of root-endophyte symbiosis.</title>
        <authorList>
            <consortium name="DOE Joint Genome Institute"/>
            <person name="Ke Y.-H."/>
            <person name="Bonito G."/>
            <person name="Liao H.-L."/>
            <person name="Looney B."/>
            <person name="Rojas-Flechas A."/>
            <person name="Nash J."/>
            <person name="Hameed K."/>
            <person name="Schadt C."/>
            <person name="Martin F."/>
            <person name="Crous P.W."/>
            <person name="Miettinen O."/>
            <person name="Magnuson J.K."/>
            <person name="Labbe J."/>
            <person name="Jacobson D."/>
            <person name="Doktycz M.J."/>
            <person name="Veneault-Fourrey C."/>
            <person name="Kuo A."/>
            <person name="Mondo S."/>
            <person name="Calhoun S."/>
            <person name="Riley R."/>
            <person name="Ohm R."/>
            <person name="LaButti K."/>
            <person name="Andreopoulos B."/>
            <person name="Pangilinan J."/>
            <person name="Nolan M."/>
            <person name="Tritt A."/>
            <person name="Clum A."/>
            <person name="Lipzen A."/>
            <person name="Daum C."/>
            <person name="Barry K."/>
            <person name="Grigoriev I.V."/>
            <person name="Vilgalys R."/>
        </authorList>
    </citation>
    <scope>NUCLEOTIDE SEQUENCE</scope>
    <source>
        <strain evidence="8">PMI_201</strain>
    </source>
</reference>
<evidence type="ECO:0000256" key="2">
    <source>
        <dbReference type="ARBA" id="ARBA00022833"/>
    </source>
</evidence>
<protein>
    <recommendedName>
        <fullName evidence="7">Zn(2)-C6 fungal-type domain-containing protein</fullName>
    </recommendedName>
</protein>
<dbReference type="PROSITE" id="PS50048">
    <property type="entry name" value="ZN2_CY6_FUNGAL_2"/>
    <property type="match status" value="1"/>
</dbReference>
<dbReference type="GO" id="GO:0008270">
    <property type="term" value="F:zinc ion binding"/>
    <property type="evidence" value="ECO:0007669"/>
    <property type="project" value="InterPro"/>
</dbReference>
<evidence type="ECO:0000256" key="1">
    <source>
        <dbReference type="ARBA" id="ARBA00022723"/>
    </source>
</evidence>
<dbReference type="GO" id="GO:0000981">
    <property type="term" value="F:DNA-binding transcription factor activity, RNA polymerase II-specific"/>
    <property type="evidence" value="ECO:0007669"/>
    <property type="project" value="InterPro"/>
</dbReference>
<accession>A0AAD4Q1U4</accession>
<evidence type="ECO:0000256" key="4">
    <source>
        <dbReference type="ARBA" id="ARBA00023125"/>
    </source>
</evidence>
<dbReference type="InterPro" id="IPR036864">
    <property type="entry name" value="Zn2-C6_fun-type_DNA-bd_sf"/>
</dbReference>
<dbReference type="PANTHER" id="PTHR36206:SF4">
    <property type="entry name" value="HYPOTHETICAL CONSERVED PROTEIN (EUROFUNG)-RELATED"/>
    <property type="match status" value="1"/>
</dbReference>
<dbReference type="RefSeq" id="XP_046073387.1">
    <property type="nucleotide sequence ID" value="XM_046209523.1"/>
</dbReference>